<proteinExistence type="predicted"/>
<evidence type="ECO:0000313" key="2">
    <source>
        <dbReference type="Proteomes" id="UP000827441"/>
    </source>
</evidence>
<protein>
    <submittedName>
        <fullName evidence="1">Proteolytic enzyme, SprT-like family</fullName>
    </submittedName>
</protein>
<sequence>MKTVFSNPFDSTELNERVDGVVLKIGPFDYTFARANVDRIEIDFDERNVRINDSLDSTAMLREAIRAFFIIVANELNLNKEFPNGKQAHLDDIAYAHLSWLFMNWFDDSTFEWEYNTPYPDRINIGNVRYIVHNMKEVSYQSTQDIQYGLSDHVLGRIYVIESDRGVVVPDSIKNQTFWHEYVHCLFVQANEDYANDIEYVVDAYATQIALFMKQFETFIDK</sequence>
<gene>
    <name evidence="1" type="primary">gp_23154</name>
</gene>
<accession>A0AAE7V4V2</accession>
<name>A0AAE7V4V2_9CAUD</name>
<dbReference type="RefSeq" id="YP_010359793.1">
    <property type="nucleotide sequence ID" value="NC_062777.1"/>
</dbReference>
<organism evidence="1 2">
    <name type="scientific">uncultured phage cr25_1</name>
    <dbReference type="NCBI Taxonomy" id="2986395"/>
    <lineage>
        <taxon>Viruses</taxon>
        <taxon>Duplodnaviria</taxon>
        <taxon>Heunggongvirae</taxon>
        <taxon>Uroviricota</taxon>
        <taxon>Caudoviricetes</taxon>
        <taxon>Crassvirales</taxon>
        <taxon>Crevaviridae</taxon>
        <taxon>Coarsevirinae</taxon>
        <taxon>Junduvirus</taxon>
        <taxon>Junduvirus copri</taxon>
    </lineage>
</organism>
<keyword evidence="2" id="KW-1185">Reference proteome</keyword>
<dbReference type="Proteomes" id="UP000827441">
    <property type="component" value="Segment"/>
</dbReference>
<dbReference type="GeneID" id="75690835"/>
<reference evidence="1 2" key="1">
    <citation type="submission" date="2021-04" db="EMBL/GenBank/DDBJ databases">
        <authorList>
            <person name="Shkoporov A.N."/>
            <person name="Stockdale S.R."/>
            <person name="Guerin E."/>
            <person name="Ross R.P."/>
            <person name="Hill C."/>
        </authorList>
    </citation>
    <scope>NUCLEOTIDE SEQUENCE [LARGE SCALE GENOMIC DNA]</scope>
    <source>
        <strain evidence="2">cr25_1</strain>
    </source>
</reference>
<dbReference type="KEGG" id="vg:75690835"/>
<dbReference type="EMBL" id="MZ130487">
    <property type="protein sequence ID" value="QWM90221.1"/>
    <property type="molecule type" value="Genomic_DNA"/>
</dbReference>
<evidence type="ECO:0000313" key="1">
    <source>
        <dbReference type="EMBL" id="QWM90221.1"/>
    </source>
</evidence>